<evidence type="ECO:0000259" key="4">
    <source>
        <dbReference type="Pfam" id="PF13407"/>
    </source>
</evidence>
<organism evidence="5 6">
    <name type="scientific">Bowmanella denitrificans</name>
    <dbReference type="NCBI Taxonomy" id="366582"/>
    <lineage>
        <taxon>Bacteria</taxon>
        <taxon>Pseudomonadati</taxon>
        <taxon>Pseudomonadota</taxon>
        <taxon>Gammaproteobacteria</taxon>
        <taxon>Alteromonadales</taxon>
        <taxon>Alteromonadaceae</taxon>
        <taxon>Bowmanella</taxon>
    </lineage>
</organism>
<sequence length="308" mass="34336">MRAAAEDLDVDLHIDYAQRDRVQMVALLHQAIKKRPDYLLLVNENGVLDQHWPLLERAAIPYFLVNNDLTAALQGRQLRFYLGALCADLADTGYQMVTALLAANHRRPLRLLAIHGDRHSSSSIQRSQGMLQAINQFPGQIELVHQDYGNWSEAQAYRVAFALFKRLAPIDAVWAANDPMAFGAVRAAREAGVDVLNHTRFAGINWDQKPAHVPADYISFGGHMALGSLALVMLDEHFAGLRDLQSQPQITLPISVSNQSAAAKRLMPFMQAGQYSALDFRLLSRRYTAEPLPMRIDSLAATLSLEMQ</sequence>
<dbReference type="EMBL" id="BAAAEI010000001">
    <property type="protein sequence ID" value="GAA0341064.1"/>
    <property type="molecule type" value="Genomic_DNA"/>
</dbReference>
<gene>
    <name evidence="5" type="ORF">GCM10009092_01980</name>
</gene>
<dbReference type="Proteomes" id="UP001501757">
    <property type="component" value="Unassembled WGS sequence"/>
</dbReference>
<evidence type="ECO:0000256" key="2">
    <source>
        <dbReference type="ARBA" id="ARBA00007639"/>
    </source>
</evidence>
<keyword evidence="3" id="KW-0732">Signal</keyword>
<evidence type="ECO:0000256" key="3">
    <source>
        <dbReference type="ARBA" id="ARBA00022729"/>
    </source>
</evidence>
<reference evidence="6" key="1">
    <citation type="journal article" date="2019" name="Int. J. Syst. Evol. Microbiol.">
        <title>The Global Catalogue of Microorganisms (GCM) 10K type strain sequencing project: providing services to taxonomists for standard genome sequencing and annotation.</title>
        <authorList>
            <consortium name="The Broad Institute Genomics Platform"/>
            <consortium name="The Broad Institute Genome Sequencing Center for Infectious Disease"/>
            <person name="Wu L."/>
            <person name="Ma J."/>
        </authorList>
    </citation>
    <scope>NUCLEOTIDE SEQUENCE [LARGE SCALE GENOMIC DNA]</scope>
    <source>
        <strain evidence="6">JCM 13378</strain>
    </source>
</reference>
<evidence type="ECO:0000256" key="1">
    <source>
        <dbReference type="ARBA" id="ARBA00004196"/>
    </source>
</evidence>
<keyword evidence="6" id="KW-1185">Reference proteome</keyword>
<dbReference type="InterPro" id="IPR028082">
    <property type="entry name" value="Peripla_BP_I"/>
</dbReference>
<name>A0ABP3GDI0_9ALTE</name>
<comment type="subcellular location">
    <subcellularLocation>
        <location evidence="1">Cell envelope</location>
    </subcellularLocation>
</comment>
<dbReference type="Gene3D" id="3.40.50.2300">
    <property type="match status" value="2"/>
</dbReference>
<dbReference type="InterPro" id="IPR025997">
    <property type="entry name" value="SBP_2_dom"/>
</dbReference>
<protein>
    <recommendedName>
        <fullName evidence="4">Periplasmic binding protein domain-containing protein</fullName>
    </recommendedName>
</protein>
<comment type="caution">
    <text evidence="5">The sequence shown here is derived from an EMBL/GenBank/DDBJ whole genome shotgun (WGS) entry which is preliminary data.</text>
</comment>
<feature type="domain" description="Periplasmic binding protein" evidence="4">
    <location>
        <begin position="1"/>
        <end position="193"/>
    </location>
</feature>
<proteinExistence type="inferred from homology"/>
<dbReference type="PANTHER" id="PTHR46847">
    <property type="entry name" value="D-ALLOSE-BINDING PERIPLASMIC PROTEIN-RELATED"/>
    <property type="match status" value="1"/>
</dbReference>
<evidence type="ECO:0000313" key="6">
    <source>
        <dbReference type="Proteomes" id="UP001501757"/>
    </source>
</evidence>
<dbReference type="PANTHER" id="PTHR46847:SF2">
    <property type="entry name" value="ABC TRANSPORTER SUGAR-BINDING PROTEIN"/>
    <property type="match status" value="1"/>
</dbReference>
<dbReference type="Pfam" id="PF13407">
    <property type="entry name" value="Peripla_BP_4"/>
    <property type="match status" value="1"/>
</dbReference>
<evidence type="ECO:0000313" key="5">
    <source>
        <dbReference type="EMBL" id="GAA0341064.1"/>
    </source>
</evidence>
<accession>A0ABP3GDI0</accession>
<comment type="similarity">
    <text evidence="2">Belongs to the bacterial solute-binding protein 2 family.</text>
</comment>
<dbReference type="SUPFAM" id="SSF53822">
    <property type="entry name" value="Periplasmic binding protein-like I"/>
    <property type="match status" value="1"/>
</dbReference>